<gene>
    <name evidence="2" type="ORF">CCMP2556_LOCUS48248</name>
</gene>
<evidence type="ECO:0000256" key="1">
    <source>
        <dbReference type="SAM" id="MobiDB-lite"/>
    </source>
</evidence>
<evidence type="ECO:0000313" key="3">
    <source>
        <dbReference type="Proteomes" id="UP001642484"/>
    </source>
</evidence>
<feature type="region of interest" description="Disordered" evidence="1">
    <location>
        <begin position="104"/>
        <end position="131"/>
    </location>
</feature>
<evidence type="ECO:0000313" key="2">
    <source>
        <dbReference type="EMBL" id="CAK9102540.1"/>
    </source>
</evidence>
<dbReference type="Proteomes" id="UP001642484">
    <property type="component" value="Unassembled WGS sequence"/>
</dbReference>
<keyword evidence="3" id="KW-1185">Reference proteome</keyword>
<proteinExistence type="predicted"/>
<name>A0ABP0RPG3_9DINO</name>
<feature type="compositionally biased region" description="Basic and acidic residues" evidence="1">
    <location>
        <begin position="108"/>
        <end position="122"/>
    </location>
</feature>
<accession>A0ABP0RPG3</accession>
<reference evidence="2 3" key="1">
    <citation type="submission" date="2024-02" db="EMBL/GenBank/DDBJ databases">
        <authorList>
            <person name="Chen Y."/>
            <person name="Shah S."/>
            <person name="Dougan E. K."/>
            <person name="Thang M."/>
            <person name="Chan C."/>
        </authorList>
    </citation>
    <scope>NUCLEOTIDE SEQUENCE [LARGE SCALE GENOMIC DNA]</scope>
</reference>
<sequence length="131" mass="14666">MSAADAGGADLVTIQVAELGEVLPSPEEALKLYFAARRLSQETITLRTHEERCQELGLQGIFYALLDADGSVVLYEVRPPELWSPIDQRRSDEPFLQPEILAQLAQDAGKEQNDKMEKAGEAKKRKRKKDQ</sequence>
<protein>
    <submittedName>
        <fullName evidence="2">Uncharacterized protein</fullName>
    </submittedName>
</protein>
<comment type="caution">
    <text evidence="2">The sequence shown here is derived from an EMBL/GenBank/DDBJ whole genome shotgun (WGS) entry which is preliminary data.</text>
</comment>
<organism evidence="2 3">
    <name type="scientific">Durusdinium trenchii</name>
    <dbReference type="NCBI Taxonomy" id="1381693"/>
    <lineage>
        <taxon>Eukaryota</taxon>
        <taxon>Sar</taxon>
        <taxon>Alveolata</taxon>
        <taxon>Dinophyceae</taxon>
        <taxon>Suessiales</taxon>
        <taxon>Symbiodiniaceae</taxon>
        <taxon>Durusdinium</taxon>
    </lineage>
</organism>
<dbReference type="EMBL" id="CAXAMN010026362">
    <property type="protein sequence ID" value="CAK9102540.1"/>
    <property type="molecule type" value="Genomic_DNA"/>
</dbReference>